<name>A0A2M4B7U8_9DIPT</name>
<reference evidence="1" key="1">
    <citation type="submission" date="2018-01" db="EMBL/GenBank/DDBJ databases">
        <title>An insight into the sialome of Amazonian anophelines.</title>
        <authorList>
            <person name="Ribeiro J.M."/>
            <person name="Scarpassa V."/>
            <person name="Calvo E."/>
        </authorList>
    </citation>
    <scope>NUCLEOTIDE SEQUENCE</scope>
    <source>
        <tissue evidence="1">Salivary glands</tissue>
    </source>
</reference>
<dbReference type="EMBL" id="GGFK01015795">
    <property type="protein sequence ID" value="MBW49116.1"/>
    <property type="molecule type" value="Transcribed_RNA"/>
</dbReference>
<evidence type="ECO:0000313" key="1">
    <source>
        <dbReference type="EMBL" id="MBW49116.1"/>
    </source>
</evidence>
<protein>
    <submittedName>
        <fullName evidence="1">Putative secreted protein</fullName>
    </submittedName>
</protein>
<organism evidence="1">
    <name type="scientific">Anopheles triannulatus</name>
    <dbReference type="NCBI Taxonomy" id="58253"/>
    <lineage>
        <taxon>Eukaryota</taxon>
        <taxon>Metazoa</taxon>
        <taxon>Ecdysozoa</taxon>
        <taxon>Arthropoda</taxon>
        <taxon>Hexapoda</taxon>
        <taxon>Insecta</taxon>
        <taxon>Pterygota</taxon>
        <taxon>Neoptera</taxon>
        <taxon>Endopterygota</taxon>
        <taxon>Diptera</taxon>
        <taxon>Nematocera</taxon>
        <taxon>Culicoidea</taxon>
        <taxon>Culicidae</taxon>
        <taxon>Anophelinae</taxon>
        <taxon>Anopheles</taxon>
    </lineage>
</organism>
<sequence>MAALCGALLAPSRNSMIALPFWLRPTDATSFENSRSFAIVAERSVHSLVLALLLRLHDQGLGSCLWQHTGGLR</sequence>
<dbReference type="AlphaFoldDB" id="A0A2M4B7U8"/>
<proteinExistence type="predicted"/>
<accession>A0A2M4B7U8</accession>